<accession>A0A1I0EW00</accession>
<dbReference type="PANTHER" id="PTHR15162:SF7">
    <property type="entry name" value="SUCCINYLGLUTAMATE DESUCCINYLASE"/>
    <property type="match status" value="1"/>
</dbReference>
<keyword evidence="4 5" id="KW-0862">Zinc</keyword>
<organism evidence="9 10">
    <name type="scientific">Thorsellia anophelis DSM 18579</name>
    <dbReference type="NCBI Taxonomy" id="1123402"/>
    <lineage>
        <taxon>Bacteria</taxon>
        <taxon>Pseudomonadati</taxon>
        <taxon>Pseudomonadota</taxon>
        <taxon>Gammaproteobacteria</taxon>
        <taxon>Enterobacterales</taxon>
        <taxon>Thorselliaceae</taxon>
        <taxon>Thorsellia</taxon>
    </lineage>
</organism>
<evidence type="ECO:0000313" key="9">
    <source>
        <dbReference type="EMBL" id="SET49536.1"/>
    </source>
</evidence>
<dbReference type="UniPathway" id="UPA00185">
    <property type="reaction ID" value="UER00283"/>
</dbReference>
<dbReference type="SUPFAM" id="SSF53187">
    <property type="entry name" value="Zn-dependent exopeptidases"/>
    <property type="match status" value="1"/>
</dbReference>
<sequence length="364" mass="41145">MDMITELKLQLQTKEINLTPKTETRLTYRWLDVGVLELLPNQGNVQSAIVISAGIHGNETAPIELLNQLIQRLFAGALPLNVALLVILGNPEAILAGTRYVQDDLNRMFSGKLTQFKPSSETKRAQSLESLVRQFYESHTNCTKMHFDMHTAIRASHYPKFVLLPYQPNHYAQSLLRFFVQSELDAVVFHNAKGGTFSQFTASEFQAASCTLELGKARPFGQNDLSLYVSILKALENVISANDFIQSPDNSKTKQSLSALDNTLKTNQYNLSDLQMDFFKVHTSLLKQDEKSFKLNVKDDCPNFTLFYQNDCLLEQTIDDVPTRYCVEHEKEWILFPNPKVALGLRAAIMLTQIESSEALGKFI</sequence>
<keyword evidence="1 5" id="KW-0056">Arginine metabolism</keyword>
<evidence type="ECO:0000256" key="4">
    <source>
        <dbReference type="ARBA" id="ARBA00022833"/>
    </source>
</evidence>
<evidence type="ECO:0000256" key="6">
    <source>
        <dbReference type="NCBIfam" id="TIGR03242"/>
    </source>
</evidence>
<evidence type="ECO:0000259" key="8">
    <source>
        <dbReference type="Pfam" id="PF24827"/>
    </source>
</evidence>
<keyword evidence="10" id="KW-1185">Reference proteome</keyword>
<dbReference type="HAMAP" id="MF_00767">
    <property type="entry name" value="Arg_catab_AstE"/>
    <property type="match status" value="1"/>
</dbReference>
<dbReference type="EC" id="3.5.1.96" evidence="5 6"/>
<dbReference type="GO" id="GO:0008270">
    <property type="term" value="F:zinc ion binding"/>
    <property type="evidence" value="ECO:0007669"/>
    <property type="project" value="UniProtKB-UniRule"/>
</dbReference>
<dbReference type="EMBL" id="FOHV01000032">
    <property type="protein sequence ID" value="SET49536.1"/>
    <property type="molecule type" value="Genomic_DNA"/>
</dbReference>
<comment type="similarity">
    <text evidence="5">Belongs to the AspA/AstE family. Succinylglutamate desuccinylase subfamily.</text>
</comment>
<dbReference type="Gene3D" id="3.40.630.10">
    <property type="entry name" value="Zn peptidases"/>
    <property type="match status" value="1"/>
</dbReference>
<dbReference type="GO" id="GO:0016788">
    <property type="term" value="F:hydrolase activity, acting on ester bonds"/>
    <property type="evidence" value="ECO:0007669"/>
    <property type="project" value="UniProtKB-UniRule"/>
</dbReference>
<keyword evidence="3 5" id="KW-0378">Hydrolase</keyword>
<evidence type="ECO:0000256" key="3">
    <source>
        <dbReference type="ARBA" id="ARBA00022801"/>
    </source>
</evidence>
<feature type="active site" evidence="5">
    <location>
        <position position="213"/>
    </location>
</feature>
<comment type="cofactor">
    <cofactor evidence="5">
        <name>Zn(2+)</name>
        <dbReference type="ChEBI" id="CHEBI:29105"/>
    </cofactor>
    <text evidence="5">Binds 1 zinc ion per subunit.</text>
</comment>
<dbReference type="InterPro" id="IPR050178">
    <property type="entry name" value="AspA/AstE_fam"/>
</dbReference>
<dbReference type="Proteomes" id="UP000242642">
    <property type="component" value="Unassembled WGS sequence"/>
</dbReference>
<dbReference type="InterPro" id="IPR016681">
    <property type="entry name" value="SuccinylGlu_desuccinylase"/>
</dbReference>
<dbReference type="STRING" id="1123402.SAMN02583745_02538"/>
<dbReference type="GO" id="GO:0019544">
    <property type="term" value="P:L-arginine catabolic process to L-glutamate"/>
    <property type="evidence" value="ECO:0007669"/>
    <property type="project" value="UniProtKB-UniRule"/>
</dbReference>
<comment type="catalytic activity">
    <reaction evidence="5">
        <text>N-succinyl-L-glutamate + H2O = L-glutamate + succinate</text>
        <dbReference type="Rhea" id="RHEA:15169"/>
        <dbReference type="ChEBI" id="CHEBI:15377"/>
        <dbReference type="ChEBI" id="CHEBI:29985"/>
        <dbReference type="ChEBI" id="CHEBI:30031"/>
        <dbReference type="ChEBI" id="CHEBI:58763"/>
        <dbReference type="EC" id="3.5.1.96"/>
    </reaction>
</comment>
<dbReference type="AlphaFoldDB" id="A0A1I0EW00"/>
<dbReference type="GO" id="GO:0009017">
    <property type="term" value="F:succinylglutamate desuccinylase activity"/>
    <property type="evidence" value="ECO:0007669"/>
    <property type="project" value="UniProtKB-UniRule"/>
</dbReference>
<dbReference type="Pfam" id="PF04952">
    <property type="entry name" value="AstE_AspA_hybrid"/>
    <property type="match status" value="1"/>
</dbReference>
<feature type="binding site" evidence="5">
    <location>
        <position position="56"/>
    </location>
    <ligand>
        <name>Zn(2+)</name>
        <dbReference type="ChEBI" id="CHEBI:29105"/>
    </ligand>
</feature>
<keyword evidence="2 5" id="KW-0479">Metal-binding</keyword>
<dbReference type="NCBIfam" id="TIGR03242">
    <property type="entry name" value="arg_catab_astE"/>
    <property type="match status" value="1"/>
</dbReference>
<dbReference type="GO" id="GO:0019545">
    <property type="term" value="P:L-arginine catabolic process to succinate"/>
    <property type="evidence" value="ECO:0007669"/>
    <property type="project" value="UniProtKB-UniRule"/>
</dbReference>
<protein>
    <recommendedName>
        <fullName evidence="5 6">Succinylglutamate desuccinylase</fullName>
        <ecNumber evidence="5 6">3.5.1.96</ecNumber>
    </recommendedName>
</protein>
<gene>
    <name evidence="5" type="primary">astE</name>
    <name evidence="9" type="ORF">SAMN02583745_02538</name>
</gene>
<feature type="binding site" evidence="5">
    <location>
        <position position="59"/>
    </location>
    <ligand>
        <name>Zn(2+)</name>
        <dbReference type="ChEBI" id="CHEBI:29105"/>
    </ligand>
</feature>
<dbReference type="InterPro" id="IPR055438">
    <property type="entry name" value="AstE_AspA_cat"/>
</dbReference>
<comment type="pathway">
    <text evidence="5">Amino-acid degradation; L-arginine degradation via AST pathway; L-glutamate and succinate from L-arginine: step 5/5.</text>
</comment>
<evidence type="ECO:0000313" key="10">
    <source>
        <dbReference type="Proteomes" id="UP000242642"/>
    </source>
</evidence>
<reference evidence="10" key="1">
    <citation type="submission" date="2016-10" db="EMBL/GenBank/DDBJ databases">
        <authorList>
            <person name="Varghese N."/>
            <person name="Submissions S."/>
        </authorList>
    </citation>
    <scope>NUCLEOTIDE SEQUENCE [LARGE SCALE GENOMIC DNA]</scope>
    <source>
        <strain evidence="10">DSM 18579</strain>
    </source>
</reference>
<name>A0A1I0EW00_9GAMM</name>
<comment type="function">
    <text evidence="5">Transforms N(2)-succinylglutamate into succinate and glutamate.</text>
</comment>
<evidence type="ECO:0000256" key="1">
    <source>
        <dbReference type="ARBA" id="ARBA00022503"/>
    </source>
</evidence>
<dbReference type="Pfam" id="PF24827">
    <property type="entry name" value="AstE_AspA_cat"/>
    <property type="match status" value="1"/>
</dbReference>
<evidence type="ECO:0000259" key="7">
    <source>
        <dbReference type="Pfam" id="PF04952"/>
    </source>
</evidence>
<dbReference type="RefSeq" id="WP_245711070.1">
    <property type="nucleotide sequence ID" value="NZ_FOHV01000032.1"/>
</dbReference>
<feature type="domain" description="AstE/AspA barrel-sandwich hybrid" evidence="7">
    <location>
        <begin position="275"/>
        <end position="353"/>
    </location>
</feature>
<evidence type="ECO:0000256" key="5">
    <source>
        <dbReference type="HAMAP-Rule" id="MF_00767"/>
    </source>
</evidence>
<dbReference type="NCBIfam" id="NF003706">
    <property type="entry name" value="PRK05324.1"/>
    <property type="match status" value="1"/>
</dbReference>
<dbReference type="CDD" id="cd03855">
    <property type="entry name" value="M14_ASTE"/>
    <property type="match status" value="1"/>
</dbReference>
<dbReference type="InterPro" id="IPR007036">
    <property type="entry name" value="Aste_AspA_hybrid_dom"/>
</dbReference>
<proteinExistence type="inferred from homology"/>
<feature type="binding site" evidence="5">
    <location>
        <position position="150"/>
    </location>
    <ligand>
        <name>Zn(2+)</name>
        <dbReference type="ChEBI" id="CHEBI:29105"/>
    </ligand>
</feature>
<dbReference type="PANTHER" id="PTHR15162">
    <property type="entry name" value="ASPARTOACYLASE"/>
    <property type="match status" value="1"/>
</dbReference>
<feature type="domain" description="Succinylglutamate desuccinylase/Aspartoacylase catalytic" evidence="8">
    <location>
        <begin position="48"/>
        <end position="232"/>
    </location>
</feature>
<evidence type="ECO:0000256" key="2">
    <source>
        <dbReference type="ARBA" id="ARBA00022723"/>
    </source>
</evidence>